<dbReference type="EMBL" id="LR797473">
    <property type="protein sequence ID" value="CAB4218351.1"/>
    <property type="molecule type" value="Genomic_DNA"/>
</dbReference>
<keyword evidence="1" id="KW-0472">Membrane</keyword>
<dbReference type="EMBL" id="LR798387">
    <property type="protein sequence ID" value="CAB5228411.1"/>
    <property type="molecule type" value="Genomic_DNA"/>
</dbReference>
<name>A0A6J5QP20_9CAUD</name>
<evidence type="ECO:0000313" key="3">
    <source>
        <dbReference type="EMBL" id="CAB4183221.1"/>
    </source>
</evidence>
<dbReference type="EMBL" id="LR796542">
    <property type="protein sequence ID" value="CAB4150276.1"/>
    <property type="molecule type" value="Genomic_DNA"/>
</dbReference>
<evidence type="ECO:0000313" key="2">
    <source>
        <dbReference type="EMBL" id="CAB4150276.1"/>
    </source>
</evidence>
<evidence type="ECO:0000313" key="5">
    <source>
        <dbReference type="EMBL" id="CAB4213531.1"/>
    </source>
</evidence>
<dbReference type="EMBL" id="LR797396">
    <property type="protein sequence ID" value="CAB4213531.1"/>
    <property type="molecule type" value="Genomic_DNA"/>
</dbReference>
<reference evidence="3" key="1">
    <citation type="submission" date="2020-05" db="EMBL/GenBank/DDBJ databases">
        <authorList>
            <person name="Chiriac C."/>
            <person name="Salcher M."/>
            <person name="Ghai R."/>
            <person name="Kavagutti S V."/>
        </authorList>
    </citation>
    <scope>NUCLEOTIDE SEQUENCE</scope>
</reference>
<feature type="transmembrane region" description="Helical" evidence="1">
    <location>
        <begin position="38"/>
        <end position="55"/>
    </location>
</feature>
<organism evidence="3">
    <name type="scientific">uncultured Caudovirales phage</name>
    <dbReference type="NCBI Taxonomy" id="2100421"/>
    <lineage>
        <taxon>Viruses</taxon>
        <taxon>Duplodnaviria</taxon>
        <taxon>Heunggongvirae</taxon>
        <taxon>Uroviricota</taxon>
        <taxon>Caudoviricetes</taxon>
        <taxon>Peduoviridae</taxon>
        <taxon>Maltschvirus</taxon>
        <taxon>Maltschvirus maltsch</taxon>
    </lineage>
</organism>
<feature type="transmembrane region" description="Helical" evidence="1">
    <location>
        <begin position="6"/>
        <end position="26"/>
    </location>
</feature>
<evidence type="ECO:0000313" key="4">
    <source>
        <dbReference type="EMBL" id="CAB4200326.1"/>
    </source>
</evidence>
<evidence type="ECO:0000313" key="7">
    <source>
        <dbReference type="EMBL" id="CAB5228411.1"/>
    </source>
</evidence>
<dbReference type="EMBL" id="LR797031">
    <property type="protein sequence ID" value="CAB4183221.1"/>
    <property type="molecule type" value="Genomic_DNA"/>
</dbReference>
<dbReference type="EMBL" id="LR797290">
    <property type="protein sequence ID" value="CAB4200326.1"/>
    <property type="molecule type" value="Genomic_DNA"/>
</dbReference>
<gene>
    <name evidence="3" type="ORF">UFOVP1093_40</name>
    <name evidence="4" type="ORF">UFOVP1340_39</name>
    <name evidence="5" type="ORF">UFOVP1448_39</name>
    <name evidence="7" type="ORF">UFOVP1538_51</name>
    <name evidence="6" type="ORF">UFOVP1600_10</name>
    <name evidence="2" type="ORF">UFOVP569_11</name>
</gene>
<keyword evidence="1" id="KW-1133">Transmembrane helix</keyword>
<evidence type="ECO:0000256" key="1">
    <source>
        <dbReference type="SAM" id="Phobius"/>
    </source>
</evidence>
<evidence type="ECO:0008006" key="8">
    <source>
        <dbReference type="Google" id="ProtNLM"/>
    </source>
</evidence>
<protein>
    <recommendedName>
        <fullName evidence="8">Holin</fullName>
    </recommendedName>
</protein>
<evidence type="ECO:0000313" key="6">
    <source>
        <dbReference type="EMBL" id="CAB4218351.1"/>
    </source>
</evidence>
<keyword evidence="1" id="KW-0812">Transmembrane</keyword>
<feature type="transmembrane region" description="Helical" evidence="1">
    <location>
        <begin position="67"/>
        <end position="89"/>
    </location>
</feature>
<accession>A0A6J5QP20</accession>
<proteinExistence type="predicted"/>
<sequence length="111" mass="11935">MDEKTHVAINAQQVIAGFIGAIIMVLKQKDRRSLWTNMASIVAGTASATYLTPIVGKMLNQTDPNYLLGFAFLLGALGLRSIEVFADYLGLDGKPGLDKPINIMPLGGDKE</sequence>